<protein>
    <submittedName>
        <fullName evidence="2">Non-specific serine/threonine protein kinase</fullName>
        <ecNumber evidence="2">2.7.11.1</ecNumber>
    </submittedName>
</protein>
<dbReference type="STRING" id="429701.A0A2G9G8G3"/>
<feature type="compositionally biased region" description="Basic and acidic residues" evidence="1">
    <location>
        <begin position="466"/>
        <end position="488"/>
    </location>
</feature>
<gene>
    <name evidence="2" type="ORF">CDL12_26009</name>
</gene>
<dbReference type="PANTHER" id="PTHR10688">
    <property type="entry name" value="PWWP DOMAIN-CONTAINING PROTEIN"/>
    <property type="match status" value="1"/>
</dbReference>
<dbReference type="InterPro" id="IPR052657">
    <property type="entry name" value="PDP_family_Arabidopsis"/>
</dbReference>
<dbReference type="PANTHER" id="PTHR10688:SF3">
    <property type="entry name" value="PWWP DOMAIN-CONTAINING PROTEIN 6"/>
    <property type="match status" value="1"/>
</dbReference>
<evidence type="ECO:0000256" key="1">
    <source>
        <dbReference type="SAM" id="MobiDB-lite"/>
    </source>
</evidence>
<name>A0A2G9G8G3_9LAMI</name>
<sequence>MSTDSSSRSFHKAIQGALDEVGRLVESDMTCKCVPLEKRDGLARPVVENAGLKPGVLAPEVDILRLSIPQCEPAEILSKVMRFAKGDSVDSALEVAVLKSSLSAFYRAKGGYQLPEYHEPVYIEGLEDKNKDESAVANDFSIPIEVPIVGPKEAEWPSSSTDAVERLSDSSNVKIYYRRKQKSVAELMAANTDIKPKNQKRATVKESKDVGKSSSSLKKKKRNHGEVEQGGSEGASRKQKVAVSEPTKMTNEKVSDAENSGDGDVDEKQKKIEVAAAENTSGEAEMVSTPRERKKSKYLSPPYADPRWKMGSSSTKIESKPVKITKTDHVGEQTRKASEDFRGSPPLSKNVDEAPDDKLTIRQLKLLEKTSVVATPQTVENDKKMSFSASDVDFAAVNPLYLSNEGSLDMVRAFFSALRSSTFLHGPDYQIFQKCKRSKKRKSTPSRLQDEENDSKSAHKKKTRKAEKTEERPDTSKSKKASEIPLEQKKSEGNASLCLILTFTPEYPLPSKEEVIKLFGKFGRLNEKETSVITDSHAVQITYMKDSDAEVAFKSSINESPFGIENVNYWLQHGSKPRGAFLPPFKWGLEKTESSDDYMTVVRMIRQKIEIMTAIVENYHSKFSAEDKTSLKDEMKHLMDSVEMASEKVRLMAEKTSASS</sequence>
<comment type="caution">
    <text evidence="2">The sequence shown here is derived from an EMBL/GenBank/DDBJ whole genome shotgun (WGS) entry which is preliminary data.</text>
</comment>
<keyword evidence="2" id="KW-0723">Serine/threonine-protein kinase</keyword>
<feature type="compositionally biased region" description="Basic and acidic residues" evidence="1">
    <location>
        <begin position="448"/>
        <end position="457"/>
    </location>
</feature>
<evidence type="ECO:0000313" key="2">
    <source>
        <dbReference type="EMBL" id="PIN01485.1"/>
    </source>
</evidence>
<organism evidence="2 3">
    <name type="scientific">Handroanthus impetiginosus</name>
    <dbReference type="NCBI Taxonomy" id="429701"/>
    <lineage>
        <taxon>Eukaryota</taxon>
        <taxon>Viridiplantae</taxon>
        <taxon>Streptophyta</taxon>
        <taxon>Embryophyta</taxon>
        <taxon>Tracheophyta</taxon>
        <taxon>Spermatophyta</taxon>
        <taxon>Magnoliopsida</taxon>
        <taxon>eudicotyledons</taxon>
        <taxon>Gunneridae</taxon>
        <taxon>Pentapetalae</taxon>
        <taxon>asterids</taxon>
        <taxon>lamiids</taxon>
        <taxon>Lamiales</taxon>
        <taxon>Bignoniaceae</taxon>
        <taxon>Crescentiina</taxon>
        <taxon>Tabebuia alliance</taxon>
        <taxon>Handroanthus</taxon>
    </lineage>
</organism>
<dbReference type="EC" id="2.7.11.1" evidence="2"/>
<dbReference type="EMBL" id="NKXS01006403">
    <property type="protein sequence ID" value="PIN01485.1"/>
    <property type="molecule type" value="Genomic_DNA"/>
</dbReference>
<accession>A0A2G9G8G3</accession>
<reference evidence="3" key="1">
    <citation type="journal article" date="2018" name="Gigascience">
        <title>Genome assembly of the Pink Ipe (Handroanthus impetiginosus, Bignoniaceae), a highly valued, ecologically keystone Neotropical timber forest tree.</title>
        <authorList>
            <person name="Silva-Junior O.B."/>
            <person name="Grattapaglia D."/>
            <person name="Novaes E."/>
            <person name="Collevatti R.G."/>
        </authorList>
    </citation>
    <scope>NUCLEOTIDE SEQUENCE [LARGE SCALE GENOMIC DNA]</scope>
    <source>
        <strain evidence="3">cv. UFG-1</strain>
    </source>
</reference>
<dbReference type="GO" id="GO:0004674">
    <property type="term" value="F:protein serine/threonine kinase activity"/>
    <property type="evidence" value="ECO:0007669"/>
    <property type="project" value="UniProtKB-KW"/>
</dbReference>
<proteinExistence type="predicted"/>
<keyword evidence="3" id="KW-1185">Reference proteome</keyword>
<feature type="region of interest" description="Disordered" evidence="1">
    <location>
        <begin position="435"/>
        <end position="488"/>
    </location>
</feature>
<evidence type="ECO:0000313" key="3">
    <source>
        <dbReference type="Proteomes" id="UP000231279"/>
    </source>
</evidence>
<feature type="compositionally biased region" description="Basic residues" evidence="1">
    <location>
        <begin position="435"/>
        <end position="444"/>
    </location>
</feature>
<feature type="compositionally biased region" description="Basic and acidic residues" evidence="1">
    <location>
        <begin position="317"/>
        <end position="342"/>
    </location>
</feature>
<keyword evidence="2" id="KW-0418">Kinase</keyword>
<keyword evidence="2" id="KW-0808">Transferase</keyword>
<dbReference type="AlphaFoldDB" id="A0A2G9G8G3"/>
<feature type="region of interest" description="Disordered" evidence="1">
    <location>
        <begin position="189"/>
        <end position="356"/>
    </location>
</feature>
<dbReference type="Proteomes" id="UP000231279">
    <property type="component" value="Unassembled WGS sequence"/>
</dbReference>
<dbReference type="OrthoDB" id="62853at2759"/>